<feature type="region of interest" description="Disordered" evidence="1">
    <location>
        <begin position="1"/>
        <end position="25"/>
    </location>
</feature>
<dbReference type="RefSeq" id="WP_107665321.1">
    <property type="nucleotide sequence ID" value="NZ_PZKG01000122.1"/>
</dbReference>
<accession>A0A2T4JQN7</accession>
<dbReference type="InterPro" id="IPR006528">
    <property type="entry name" value="Phage_head_morphogenesis_dom"/>
</dbReference>
<sequence>MADPAGNADRPGYSFNPGPPPEASRYLANKGLRPAFSFRDVEPEEHAVAFTVAKAMQLDVLTGIREEVQRALDEGLPLATFQKNLRPRLEAMGWWGKQAMVDPASGKTRRVQLGSPRRLRTIYEANIRSARAAGQWERIKRTKRALPYLLYQLGPSIDHRDEHLMKAGLILPVDHPFWATWFPPNGWGCKCWVRQITRHEAEDLGVDKDAPPTPMRAVKNRRTGATRQIPLGIDPGWDRNPGALRLDAMEQLLNDKLEAADPAIARAALRDIATSWRAERVLKGEAPGAVPVAMLPGEVAQAVGMAKRVVSMTSEYGRKFVSRQRGVTTETLLILGEALETGELLLERGAGAPQLHVISRGETPWLFVLKLMQDAGEIWVNSFYPLRASKRRSLQENPLITTVRE</sequence>
<evidence type="ECO:0000256" key="1">
    <source>
        <dbReference type="SAM" id="MobiDB-lite"/>
    </source>
</evidence>
<keyword evidence="4" id="KW-1185">Reference proteome</keyword>
<comment type="caution">
    <text evidence="3">The sequence shown here is derived from an EMBL/GenBank/DDBJ whole genome shotgun (WGS) entry which is preliminary data.</text>
</comment>
<dbReference type="EMBL" id="PZKG01000122">
    <property type="protein sequence ID" value="PTE20234.1"/>
    <property type="molecule type" value="Genomic_DNA"/>
</dbReference>
<organism evidence="3 4">
    <name type="scientific">Cereibacter changlensis JA139</name>
    <dbReference type="NCBI Taxonomy" id="1188249"/>
    <lineage>
        <taxon>Bacteria</taxon>
        <taxon>Pseudomonadati</taxon>
        <taxon>Pseudomonadota</taxon>
        <taxon>Alphaproteobacteria</taxon>
        <taxon>Rhodobacterales</taxon>
        <taxon>Paracoccaceae</taxon>
        <taxon>Cereibacter</taxon>
    </lineage>
</organism>
<dbReference type="AlphaFoldDB" id="A0A2T4JQN7"/>
<evidence type="ECO:0000259" key="2">
    <source>
        <dbReference type="Pfam" id="PF04233"/>
    </source>
</evidence>
<dbReference type="Pfam" id="PF04233">
    <property type="entry name" value="Phage_Mu_F"/>
    <property type="match status" value="1"/>
</dbReference>
<evidence type="ECO:0000313" key="3">
    <source>
        <dbReference type="EMBL" id="PTE20234.1"/>
    </source>
</evidence>
<dbReference type="OrthoDB" id="9813502at2"/>
<dbReference type="Proteomes" id="UP000241010">
    <property type="component" value="Unassembled WGS sequence"/>
</dbReference>
<name>A0A2T4JQN7_9RHOB</name>
<gene>
    <name evidence="3" type="ORF">C5F48_18530</name>
</gene>
<reference evidence="3 4" key="1">
    <citation type="submission" date="2018-03" db="EMBL/GenBank/DDBJ databases">
        <title>Cereibacter changlensis.</title>
        <authorList>
            <person name="Meyer T.E."/>
            <person name="Miller S."/>
            <person name="Lodha T."/>
            <person name="Gandham S."/>
            <person name="Chintalapati S."/>
            <person name="Chintalapati V.R."/>
        </authorList>
    </citation>
    <scope>NUCLEOTIDE SEQUENCE [LARGE SCALE GENOMIC DNA]</scope>
    <source>
        <strain evidence="3 4">JA139</strain>
    </source>
</reference>
<evidence type="ECO:0000313" key="4">
    <source>
        <dbReference type="Proteomes" id="UP000241010"/>
    </source>
</evidence>
<proteinExistence type="predicted"/>
<protein>
    <submittedName>
        <fullName evidence="3">Head morphogenesis protein</fullName>
    </submittedName>
</protein>
<feature type="domain" description="Phage head morphogenesis" evidence="2">
    <location>
        <begin position="63"/>
        <end position="193"/>
    </location>
</feature>